<keyword evidence="3" id="KW-1185">Reference proteome</keyword>
<feature type="compositionally biased region" description="Polar residues" evidence="1">
    <location>
        <begin position="85"/>
        <end position="94"/>
    </location>
</feature>
<accession>A0A6A5KC26</accession>
<dbReference type="OrthoDB" id="3681923at2759"/>
<feature type="region of interest" description="Disordered" evidence="1">
    <location>
        <begin position="140"/>
        <end position="173"/>
    </location>
</feature>
<evidence type="ECO:0000313" key="3">
    <source>
        <dbReference type="Proteomes" id="UP000800040"/>
    </source>
</evidence>
<gene>
    <name evidence="2" type="ORF">BDW02DRAFT_504081</name>
</gene>
<reference evidence="2" key="1">
    <citation type="submission" date="2020-01" db="EMBL/GenBank/DDBJ databases">
        <authorList>
            <consortium name="DOE Joint Genome Institute"/>
            <person name="Haridas S."/>
            <person name="Albert R."/>
            <person name="Binder M."/>
            <person name="Bloem J."/>
            <person name="Labutti K."/>
            <person name="Salamov A."/>
            <person name="Andreopoulos B."/>
            <person name="Baker S.E."/>
            <person name="Barry K."/>
            <person name="Bills G."/>
            <person name="Bluhm B.H."/>
            <person name="Cannon C."/>
            <person name="Castanera R."/>
            <person name="Culley D.E."/>
            <person name="Daum C."/>
            <person name="Ezra D."/>
            <person name="Gonzalez J.B."/>
            <person name="Henrissat B."/>
            <person name="Kuo A."/>
            <person name="Liang C."/>
            <person name="Lipzen A."/>
            <person name="Lutzoni F."/>
            <person name="Magnuson J."/>
            <person name="Mondo S."/>
            <person name="Nolan M."/>
            <person name="Ohm R."/>
            <person name="Pangilinan J."/>
            <person name="Park H.-J."/>
            <person name="Ramirez L."/>
            <person name="Alfaro M."/>
            <person name="Sun H."/>
            <person name="Tritt A."/>
            <person name="Yoshinaga Y."/>
            <person name="Zwiers L.-H."/>
            <person name="Turgeon B.G."/>
            <person name="Goodwin S.B."/>
            <person name="Spatafora J.W."/>
            <person name="Crous P.W."/>
            <person name="Grigoriev I.V."/>
        </authorList>
    </citation>
    <scope>NUCLEOTIDE SEQUENCE</scope>
    <source>
        <strain evidence="2">P77</strain>
    </source>
</reference>
<evidence type="ECO:0000313" key="2">
    <source>
        <dbReference type="EMBL" id="KAF1831974.1"/>
    </source>
</evidence>
<feature type="compositionally biased region" description="Low complexity" evidence="1">
    <location>
        <begin position="153"/>
        <end position="162"/>
    </location>
</feature>
<dbReference type="Proteomes" id="UP000800040">
    <property type="component" value="Unassembled WGS sequence"/>
</dbReference>
<sequence length="309" mass="34932">MTTIGFPFDNLRPQVARPKKSFLQRLNDTHDQLISHMRLLKVDELPVAVKPSAERSRAWSTTSLTDSERSYTQDVTKTIEIESESPPSTGTISPPLSPHDGSFPLHQFLAPRDRKTSREFVHGLQTYVQWKQDAYEASLGRESPISPPRTPQSSRSCASSRTARTDLSDEQMDDWLERPVDADLHRYQKRAAASWLDDGTDSDSEEKKIHVIEEQPDKEDDATMDIWQRASILYRQRSVQKSETEHDSDDASQSDGELSTPKEDAPPSVEDSKLLSLPDQVLNNIAFCMGPEDAKPFRLSCMRLYDLGG</sequence>
<protein>
    <recommendedName>
        <fullName evidence="4">F-box domain-containing protein</fullName>
    </recommendedName>
</protein>
<proteinExistence type="predicted"/>
<evidence type="ECO:0000256" key="1">
    <source>
        <dbReference type="SAM" id="MobiDB-lite"/>
    </source>
</evidence>
<feature type="region of interest" description="Disordered" evidence="1">
    <location>
        <begin position="82"/>
        <end position="106"/>
    </location>
</feature>
<dbReference type="AlphaFoldDB" id="A0A6A5KC26"/>
<organism evidence="2 3">
    <name type="scientific">Decorospora gaudefroyi</name>
    <dbReference type="NCBI Taxonomy" id="184978"/>
    <lineage>
        <taxon>Eukaryota</taxon>
        <taxon>Fungi</taxon>
        <taxon>Dikarya</taxon>
        <taxon>Ascomycota</taxon>
        <taxon>Pezizomycotina</taxon>
        <taxon>Dothideomycetes</taxon>
        <taxon>Pleosporomycetidae</taxon>
        <taxon>Pleosporales</taxon>
        <taxon>Pleosporineae</taxon>
        <taxon>Pleosporaceae</taxon>
        <taxon>Decorospora</taxon>
    </lineage>
</organism>
<feature type="compositionally biased region" description="Basic and acidic residues" evidence="1">
    <location>
        <begin position="260"/>
        <end position="273"/>
    </location>
</feature>
<evidence type="ECO:0008006" key="4">
    <source>
        <dbReference type="Google" id="ProtNLM"/>
    </source>
</evidence>
<name>A0A6A5KC26_9PLEO</name>
<feature type="region of interest" description="Disordered" evidence="1">
    <location>
        <begin position="237"/>
        <end position="275"/>
    </location>
</feature>
<dbReference type="EMBL" id="ML975350">
    <property type="protein sequence ID" value="KAF1831974.1"/>
    <property type="molecule type" value="Genomic_DNA"/>
</dbReference>